<evidence type="ECO:0000313" key="2">
    <source>
        <dbReference type="EMBL" id="MFG6430682.1"/>
    </source>
</evidence>
<gene>
    <name evidence="2" type="ORF">ACG00Y_12210</name>
</gene>
<dbReference type="EMBL" id="JBIGHV010000004">
    <property type="protein sequence ID" value="MFG6430682.1"/>
    <property type="molecule type" value="Genomic_DNA"/>
</dbReference>
<organism evidence="2 3">
    <name type="scientific">Pelomonas parva</name>
    <dbReference type="NCBI Taxonomy" id="3299032"/>
    <lineage>
        <taxon>Bacteria</taxon>
        <taxon>Pseudomonadati</taxon>
        <taxon>Pseudomonadota</taxon>
        <taxon>Betaproteobacteria</taxon>
        <taxon>Burkholderiales</taxon>
        <taxon>Sphaerotilaceae</taxon>
        <taxon>Roseateles</taxon>
    </lineage>
</organism>
<dbReference type="RefSeq" id="WP_394479118.1">
    <property type="nucleotide sequence ID" value="NZ_JBIGHV010000004.1"/>
</dbReference>
<protein>
    <submittedName>
        <fullName evidence="2">Uncharacterized protein</fullName>
    </submittedName>
</protein>
<keyword evidence="3" id="KW-1185">Reference proteome</keyword>
<reference evidence="2 3" key="1">
    <citation type="submission" date="2024-08" db="EMBL/GenBank/DDBJ databases">
        <authorList>
            <person name="Lu H."/>
        </authorList>
    </citation>
    <scope>NUCLEOTIDE SEQUENCE [LARGE SCALE GENOMIC DNA]</scope>
    <source>
        <strain evidence="2 3">LYH14W</strain>
    </source>
</reference>
<accession>A0ABW7F224</accession>
<dbReference type="PROSITE" id="PS51257">
    <property type="entry name" value="PROKAR_LIPOPROTEIN"/>
    <property type="match status" value="1"/>
</dbReference>
<comment type="caution">
    <text evidence="2">The sequence shown here is derived from an EMBL/GenBank/DDBJ whole genome shotgun (WGS) entry which is preliminary data.</text>
</comment>
<sequence>MKNRLAGMISRRGLAAALALLTACGGGGGSAGGAIDPPPVQLATPGLSVTKLRAGTTSWVALVEKARSPEIPTKPERQLLISQADGRSRQLAYLPPDGWSLLDFARHASGEISLLLASDRELRLQRLSAIGQLLRDQPFVDLLVATDAFIGDPLSARDHQSLLPHYTRDAGRLAAIGEDVALAFRSGRHAVVLHRLAYTAAGGFAKQWRSLVEPGVFIGGRFLTSGSFDPFKSLDQQWRVALDADAQGRIAVAVSLDFTDLLDGHRQHFGEALDPAVANGLLLSQFNGSGQRLGTALIDTRQRSELHALRWVGEQVAAAGRVRTLQTPEGWDGFLALVPAGATAAWAYRVLDVDAGDVVFDVSLRSDGRLLVAGSSGYTQNPLGASISEEAKPLLGLLSADGQWQQRITLAAGPRHNQLRAIASRSDGSWLLGGMENGPGTHSADANAALLTADGYLREQRL</sequence>
<keyword evidence="1" id="KW-0732">Signal</keyword>
<feature type="chain" id="PRO_5047345664" evidence="1">
    <location>
        <begin position="32"/>
        <end position="462"/>
    </location>
</feature>
<evidence type="ECO:0000313" key="3">
    <source>
        <dbReference type="Proteomes" id="UP001606210"/>
    </source>
</evidence>
<name>A0ABW7F224_9BURK</name>
<proteinExistence type="predicted"/>
<dbReference type="Proteomes" id="UP001606210">
    <property type="component" value="Unassembled WGS sequence"/>
</dbReference>
<evidence type="ECO:0000256" key="1">
    <source>
        <dbReference type="SAM" id="SignalP"/>
    </source>
</evidence>
<feature type="signal peptide" evidence="1">
    <location>
        <begin position="1"/>
        <end position="31"/>
    </location>
</feature>